<dbReference type="PANTHER" id="PTHR21310:SF40">
    <property type="entry name" value="AMINOGLYCOSIDE PHOSPHOTRANSFERASE DOMAIN-CONTAINING PROTEIN-RELATED"/>
    <property type="match status" value="1"/>
</dbReference>
<protein>
    <submittedName>
        <fullName evidence="2">Phosphotransferase family protein</fullName>
    </submittedName>
</protein>
<evidence type="ECO:0000259" key="1">
    <source>
        <dbReference type="Pfam" id="PF01636"/>
    </source>
</evidence>
<dbReference type="InterPro" id="IPR051678">
    <property type="entry name" value="AGP_Transferase"/>
</dbReference>
<dbReference type="InterPro" id="IPR041726">
    <property type="entry name" value="ACAD10_11_N"/>
</dbReference>
<dbReference type="InterPro" id="IPR011009">
    <property type="entry name" value="Kinase-like_dom_sf"/>
</dbReference>
<organism evidence="2 3">
    <name type="scientific">Borborobacter arsenicus</name>
    <dbReference type="NCBI Taxonomy" id="1851146"/>
    <lineage>
        <taxon>Bacteria</taxon>
        <taxon>Pseudomonadati</taxon>
        <taxon>Pseudomonadota</taxon>
        <taxon>Alphaproteobacteria</taxon>
        <taxon>Hyphomicrobiales</taxon>
        <taxon>Phyllobacteriaceae</taxon>
        <taxon>Borborobacter</taxon>
    </lineage>
</organism>
<dbReference type="CDD" id="cd05154">
    <property type="entry name" value="ACAD10_11_N-like"/>
    <property type="match status" value="1"/>
</dbReference>
<dbReference type="Proteomes" id="UP000281647">
    <property type="component" value="Unassembled WGS sequence"/>
</dbReference>
<dbReference type="Gene3D" id="3.30.200.20">
    <property type="entry name" value="Phosphorylase Kinase, domain 1"/>
    <property type="match status" value="1"/>
</dbReference>
<dbReference type="AlphaFoldDB" id="A0A432V7M9"/>
<evidence type="ECO:0000313" key="2">
    <source>
        <dbReference type="EMBL" id="RUM98172.1"/>
    </source>
</evidence>
<keyword evidence="3" id="KW-1185">Reference proteome</keyword>
<dbReference type="Pfam" id="PF01636">
    <property type="entry name" value="APH"/>
    <property type="match status" value="1"/>
</dbReference>
<sequence>MARQLPSMMRKAGLSEMDQGPELPVAAVLLRSPAATVAFDRQALARYLAGRGQDFDASARPLQFSGGYGNLNYLIRVGEEWAVLRRPPLGEIPKGGNDMGREFRALSVLAPVWPLAPRPMAFCDDPAVLGAPFLISEFRAGLPLHGQQPLGTAMTPAQARDLSALQVDILTQLHGFDIAAIGAGVLGRAEGFAARTLRGWTARLDGARTASPPEAELLCRKLAESLPGEGRVSVIHNDFKLDNIVVDPATLVPQAVLDWDMATLGSPFFDLATLLTYWAAPDDPPQLRAINLTHSEAPGALTRRELVEAYMRACGRDRGRDEAELRFFIGLAFAKLGVIYLQLYDRFQADPAGYARNEKFGAAAPGAFALGLDALDGKLI</sequence>
<proteinExistence type="predicted"/>
<dbReference type="OrthoDB" id="3806873at2"/>
<dbReference type="EMBL" id="RKST01000007">
    <property type="protein sequence ID" value="RUM98172.1"/>
    <property type="molecule type" value="Genomic_DNA"/>
</dbReference>
<comment type="caution">
    <text evidence="2">The sequence shown here is derived from an EMBL/GenBank/DDBJ whole genome shotgun (WGS) entry which is preliminary data.</text>
</comment>
<dbReference type="InterPro" id="IPR002575">
    <property type="entry name" value="Aminoglycoside_PTrfase"/>
</dbReference>
<reference evidence="2 3" key="1">
    <citation type="submission" date="2018-11" db="EMBL/GenBank/DDBJ databases">
        <title>Pseudaminobacter arsenicus sp. nov., an arsenic-resistant bacterium isolated from arsenic-rich aquifers.</title>
        <authorList>
            <person name="Mu Y."/>
        </authorList>
    </citation>
    <scope>NUCLEOTIDE SEQUENCE [LARGE SCALE GENOMIC DNA]</scope>
    <source>
        <strain evidence="2 3">CB3</strain>
    </source>
</reference>
<dbReference type="PANTHER" id="PTHR21310">
    <property type="entry name" value="AMINOGLYCOSIDE PHOSPHOTRANSFERASE-RELATED-RELATED"/>
    <property type="match status" value="1"/>
</dbReference>
<dbReference type="Gene3D" id="3.90.1200.10">
    <property type="match status" value="1"/>
</dbReference>
<dbReference type="GO" id="GO:0016740">
    <property type="term" value="F:transferase activity"/>
    <property type="evidence" value="ECO:0007669"/>
    <property type="project" value="UniProtKB-KW"/>
</dbReference>
<keyword evidence="2" id="KW-0808">Transferase</keyword>
<name>A0A432V7M9_9HYPH</name>
<evidence type="ECO:0000313" key="3">
    <source>
        <dbReference type="Proteomes" id="UP000281647"/>
    </source>
</evidence>
<feature type="domain" description="Aminoglycoside phosphotransferase" evidence="1">
    <location>
        <begin position="63"/>
        <end position="291"/>
    </location>
</feature>
<accession>A0A432V7M9</accession>
<dbReference type="SUPFAM" id="SSF56112">
    <property type="entry name" value="Protein kinase-like (PK-like)"/>
    <property type="match status" value="1"/>
</dbReference>
<gene>
    <name evidence="2" type="ORF">EET67_08680</name>
</gene>